<dbReference type="EMBL" id="FUYH01000008">
    <property type="protein sequence ID" value="SKA87785.1"/>
    <property type="molecule type" value="Genomic_DNA"/>
</dbReference>
<dbReference type="Pfam" id="PF01048">
    <property type="entry name" value="PNP_UDP_1"/>
    <property type="match status" value="1"/>
</dbReference>
<dbReference type="InterPro" id="IPR035994">
    <property type="entry name" value="Nucleoside_phosphorylase_sf"/>
</dbReference>
<dbReference type="Gene3D" id="3.40.50.1580">
    <property type="entry name" value="Nucleoside phosphorylase domain"/>
    <property type="match status" value="1"/>
</dbReference>
<keyword evidence="3" id="KW-1185">Reference proteome</keyword>
<evidence type="ECO:0000259" key="1">
    <source>
        <dbReference type="Pfam" id="PF01048"/>
    </source>
</evidence>
<dbReference type="PANTHER" id="PTHR37822:SF2">
    <property type="entry name" value="SPORE PHOTOPRODUCT LYASE"/>
    <property type="match status" value="1"/>
</dbReference>
<dbReference type="STRING" id="1147123.SAMN05443428_10854"/>
<name>A0A1T4XFF3_9CLOT</name>
<sequence length="274" mass="31619">MVFIVTALMLEAAPLIEHYKLKKDMNINNYPVYKNDDITLIVSGIGKIKSAMAAVYILSTFKCKKEDILINIGFCGATSFKYNLGEPIIINKVKDMDTGRDYYPDVYCGKNIKKGTLYCSSKPMFKEDYIDNNDTFIDMESSGIMEASQKFLYAHNTVILKIISDFLNPEDLDKEILKSYIKRNLTSIDEIIDELKNLNHSLRNPFEDEEKAVNILCEKLNFTEAMKKMLFKEVRKSKLKGLEPLSILNEFCNIEVKIKKEGKRVFEQIIERLK</sequence>
<dbReference type="PANTHER" id="PTHR37822">
    <property type="entry name" value="SPORE PHOTOPRODUCT LYASE-RELATED"/>
    <property type="match status" value="1"/>
</dbReference>
<dbReference type="SUPFAM" id="SSF53167">
    <property type="entry name" value="Purine and uridine phosphorylases"/>
    <property type="match status" value="1"/>
</dbReference>
<dbReference type="GO" id="GO:0042601">
    <property type="term" value="C:endospore-forming forespore"/>
    <property type="evidence" value="ECO:0007669"/>
    <property type="project" value="TreeGrafter"/>
</dbReference>
<proteinExistence type="predicted"/>
<dbReference type="InterPro" id="IPR049539">
    <property type="entry name" value="SPL"/>
</dbReference>
<dbReference type="InterPro" id="IPR000845">
    <property type="entry name" value="Nucleoside_phosphorylase_d"/>
</dbReference>
<reference evidence="3" key="1">
    <citation type="submission" date="2017-02" db="EMBL/GenBank/DDBJ databases">
        <authorList>
            <person name="Varghese N."/>
            <person name="Submissions S."/>
        </authorList>
    </citation>
    <scope>NUCLEOTIDE SEQUENCE [LARGE SCALE GENOMIC DNA]</scope>
    <source>
        <strain evidence="3">USBA 833</strain>
    </source>
</reference>
<feature type="domain" description="Nucleoside phosphorylase" evidence="1">
    <location>
        <begin position="33"/>
        <end position="103"/>
    </location>
</feature>
<organism evidence="2 3">
    <name type="scientific">Caloramator quimbayensis</name>
    <dbReference type="NCBI Taxonomy" id="1147123"/>
    <lineage>
        <taxon>Bacteria</taxon>
        <taxon>Bacillati</taxon>
        <taxon>Bacillota</taxon>
        <taxon>Clostridia</taxon>
        <taxon>Eubacteriales</taxon>
        <taxon>Clostridiaceae</taxon>
        <taxon>Caloramator</taxon>
    </lineage>
</organism>
<dbReference type="GO" id="GO:0009116">
    <property type="term" value="P:nucleoside metabolic process"/>
    <property type="evidence" value="ECO:0007669"/>
    <property type="project" value="InterPro"/>
</dbReference>
<dbReference type="GO" id="GO:1904047">
    <property type="term" value="F:S-adenosyl-L-methionine binding"/>
    <property type="evidence" value="ECO:0007669"/>
    <property type="project" value="TreeGrafter"/>
</dbReference>
<protein>
    <submittedName>
        <fullName evidence="2">Nucleoside phosphorylase</fullName>
    </submittedName>
</protein>
<dbReference type="Proteomes" id="UP000190105">
    <property type="component" value="Unassembled WGS sequence"/>
</dbReference>
<dbReference type="GO" id="GO:0003913">
    <property type="term" value="F:DNA photolyase activity"/>
    <property type="evidence" value="ECO:0007669"/>
    <property type="project" value="TreeGrafter"/>
</dbReference>
<dbReference type="AlphaFoldDB" id="A0A1T4XFF3"/>
<dbReference type="RefSeq" id="WP_078696363.1">
    <property type="nucleotide sequence ID" value="NZ_FUYH01000008.1"/>
</dbReference>
<accession>A0A1T4XFF3</accession>
<dbReference type="GO" id="GO:0051539">
    <property type="term" value="F:4 iron, 4 sulfur cluster binding"/>
    <property type="evidence" value="ECO:0007669"/>
    <property type="project" value="TreeGrafter"/>
</dbReference>
<evidence type="ECO:0000313" key="3">
    <source>
        <dbReference type="Proteomes" id="UP000190105"/>
    </source>
</evidence>
<dbReference type="OrthoDB" id="21362at2"/>
<evidence type="ECO:0000313" key="2">
    <source>
        <dbReference type="EMBL" id="SKA87785.1"/>
    </source>
</evidence>
<gene>
    <name evidence="2" type="ORF">SAMN05443428_10854</name>
</gene>